<name>A0AAF0R7N4_SOLVR</name>
<keyword evidence="3" id="KW-1185">Reference proteome</keyword>
<proteinExistence type="predicted"/>
<sequence length="90" mass="10317">MLFQGHLTSYRHSTLSSHLVREMTNLARQNEDAKSKFTSEVEHANHGDQNMKNDRPSTDAAVIEEFAANYGNRNTRCIHKLNTFLLLTLE</sequence>
<gene>
    <name evidence="2" type="ORF">MTR67_029533</name>
</gene>
<reference evidence="2" key="1">
    <citation type="submission" date="2023-08" db="EMBL/GenBank/DDBJ databases">
        <title>A de novo genome assembly of Solanum verrucosum Schlechtendal, a Mexican diploid species geographically isolated from the other diploid A-genome species in potato relatives.</title>
        <authorList>
            <person name="Hosaka K."/>
        </authorList>
    </citation>
    <scope>NUCLEOTIDE SEQUENCE</scope>
    <source>
        <tissue evidence="2">Young leaves</tissue>
    </source>
</reference>
<organism evidence="2 3">
    <name type="scientific">Solanum verrucosum</name>
    <dbReference type="NCBI Taxonomy" id="315347"/>
    <lineage>
        <taxon>Eukaryota</taxon>
        <taxon>Viridiplantae</taxon>
        <taxon>Streptophyta</taxon>
        <taxon>Embryophyta</taxon>
        <taxon>Tracheophyta</taxon>
        <taxon>Spermatophyta</taxon>
        <taxon>Magnoliopsida</taxon>
        <taxon>eudicotyledons</taxon>
        <taxon>Gunneridae</taxon>
        <taxon>Pentapetalae</taxon>
        <taxon>asterids</taxon>
        <taxon>lamiids</taxon>
        <taxon>Solanales</taxon>
        <taxon>Solanaceae</taxon>
        <taxon>Solanoideae</taxon>
        <taxon>Solaneae</taxon>
        <taxon>Solanum</taxon>
    </lineage>
</organism>
<evidence type="ECO:0000256" key="1">
    <source>
        <dbReference type="SAM" id="MobiDB-lite"/>
    </source>
</evidence>
<feature type="region of interest" description="Disordered" evidence="1">
    <location>
        <begin position="30"/>
        <end position="55"/>
    </location>
</feature>
<accession>A0AAF0R7N4</accession>
<dbReference type="EMBL" id="CP133617">
    <property type="protein sequence ID" value="WMV36148.1"/>
    <property type="molecule type" value="Genomic_DNA"/>
</dbReference>
<evidence type="ECO:0000313" key="2">
    <source>
        <dbReference type="EMBL" id="WMV36148.1"/>
    </source>
</evidence>
<dbReference type="AlphaFoldDB" id="A0AAF0R7N4"/>
<protein>
    <submittedName>
        <fullName evidence="2">Uncharacterized protein</fullName>
    </submittedName>
</protein>
<evidence type="ECO:0000313" key="3">
    <source>
        <dbReference type="Proteomes" id="UP001234989"/>
    </source>
</evidence>
<dbReference type="Proteomes" id="UP001234989">
    <property type="component" value="Chromosome 6"/>
</dbReference>